<dbReference type="PANTHER" id="PTHR21496">
    <property type="entry name" value="FERREDOXIN-RELATED"/>
    <property type="match status" value="1"/>
</dbReference>
<accession>A0A7W6FQL8</accession>
<dbReference type="GO" id="GO:0046872">
    <property type="term" value="F:metal ion binding"/>
    <property type="evidence" value="ECO:0007669"/>
    <property type="project" value="UniProtKB-KW"/>
</dbReference>
<dbReference type="PROSITE" id="PS51296">
    <property type="entry name" value="RIESKE"/>
    <property type="match status" value="1"/>
</dbReference>
<name>A0A7W6FQL8_9SPHN</name>
<proteinExistence type="inferred from homology"/>
<evidence type="ECO:0000313" key="9">
    <source>
        <dbReference type="Proteomes" id="UP000571950"/>
    </source>
</evidence>
<protein>
    <submittedName>
        <fullName evidence="8">Nitrite reductase/ring-hydroxylating ferredoxin subunit</fullName>
    </submittedName>
</protein>
<dbReference type="GO" id="GO:0051537">
    <property type="term" value="F:2 iron, 2 sulfur cluster binding"/>
    <property type="evidence" value="ECO:0007669"/>
    <property type="project" value="UniProtKB-KW"/>
</dbReference>
<comment type="similarity">
    <text evidence="6">Belongs to the bacterial ring-hydroxylating dioxygenase ferredoxin component family.</text>
</comment>
<keyword evidence="4" id="KW-0411">Iron-sulfur</keyword>
<organism evidence="8 9">
    <name type="scientific">Sphingobium jiangsuense</name>
    <dbReference type="NCBI Taxonomy" id="870476"/>
    <lineage>
        <taxon>Bacteria</taxon>
        <taxon>Pseudomonadati</taxon>
        <taxon>Pseudomonadota</taxon>
        <taxon>Alphaproteobacteria</taxon>
        <taxon>Sphingomonadales</taxon>
        <taxon>Sphingomonadaceae</taxon>
        <taxon>Sphingobium</taxon>
    </lineage>
</organism>
<evidence type="ECO:0000313" key="8">
    <source>
        <dbReference type="EMBL" id="MBB3926817.1"/>
    </source>
</evidence>
<dbReference type="Gene3D" id="2.102.10.10">
    <property type="entry name" value="Rieske [2Fe-2S] iron-sulphur domain"/>
    <property type="match status" value="1"/>
</dbReference>
<evidence type="ECO:0000256" key="5">
    <source>
        <dbReference type="ARBA" id="ARBA00034078"/>
    </source>
</evidence>
<keyword evidence="3" id="KW-0408">Iron</keyword>
<gene>
    <name evidence="8" type="ORF">GGR43_002540</name>
</gene>
<dbReference type="CDD" id="cd03467">
    <property type="entry name" value="Rieske"/>
    <property type="match status" value="1"/>
</dbReference>
<dbReference type="AlphaFoldDB" id="A0A7W6FQL8"/>
<dbReference type="RefSeq" id="WP_188072321.1">
    <property type="nucleotide sequence ID" value="NZ_BSPS01000003.1"/>
</dbReference>
<keyword evidence="2" id="KW-0479">Metal-binding</keyword>
<dbReference type="InterPro" id="IPR036922">
    <property type="entry name" value="Rieske_2Fe-2S_sf"/>
</dbReference>
<keyword evidence="9" id="KW-1185">Reference proteome</keyword>
<evidence type="ECO:0000256" key="6">
    <source>
        <dbReference type="ARBA" id="ARBA00038001"/>
    </source>
</evidence>
<dbReference type="Pfam" id="PF00355">
    <property type="entry name" value="Rieske"/>
    <property type="match status" value="1"/>
</dbReference>
<evidence type="ECO:0000256" key="2">
    <source>
        <dbReference type="ARBA" id="ARBA00022723"/>
    </source>
</evidence>
<sequence>MSENFHRVIEAAEVEEKAMLPFIVNGWPLFLCRDEGTIYAIINRCTHAAAEFAPGGRVRRGAVMCPLHGARFRLDTGECIGGANYKPLKKFECRETEDGWIEVAVPDEAPGAEHLPVKPLG</sequence>
<evidence type="ECO:0000256" key="4">
    <source>
        <dbReference type="ARBA" id="ARBA00023014"/>
    </source>
</evidence>
<keyword evidence="1" id="KW-0001">2Fe-2S</keyword>
<comment type="cofactor">
    <cofactor evidence="5">
        <name>[2Fe-2S] cluster</name>
        <dbReference type="ChEBI" id="CHEBI:190135"/>
    </cofactor>
</comment>
<reference evidence="8 9" key="1">
    <citation type="submission" date="2020-08" db="EMBL/GenBank/DDBJ databases">
        <title>Genomic Encyclopedia of Type Strains, Phase IV (KMG-IV): sequencing the most valuable type-strain genomes for metagenomic binning, comparative biology and taxonomic classification.</title>
        <authorList>
            <person name="Goeker M."/>
        </authorList>
    </citation>
    <scope>NUCLEOTIDE SEQUENCE [LARGE SCALE GENOMIC DNA]</scope>
    <source>
        <strain evidence="8 9">DSM 26189</strain>
    </source>
</reference>
<dbReference type="SUPFAM" id="SSF50022">
    <property type="entry name" value="ISP domain"/>
    <property type="match status" value="1"/>
</dbReference>
<evidence type="ECO:0000256" key="3">
    <source>
        <dbReference type="ARBA" id="ARBA00023004"/>
    </source>
</evidence>
<dbReference type="EMBL" id="JACIDT010000008">
    <property type="protein sequence ID" value="MBB3926817.1"/>
    <property type="molecule type" value="Genomic_DNA"/>
</dbReference>
<evidence type="ECO:0000256" key="1">
    <source>
        <dbReference type="ARBA" id="ARBA00022714"/>
    </source>
</evidence>
<evidence type="ECO:0000259" key="7">
    <source>
        <dbReference type="PROSITE" id="PS51296"/>
    </source>
</evidence>
<feature type="domain" description="Rieske" evidence="7">
    <location>
        <begin position="6"/>
        <end position="102"/>
    </location>
</feature>
<dbReference type="PANTHER" id="PTHR21496:SF0">
    <property type="entry name" value="RIESKE DOMAIN-CONTAINING PROTEIN"/>
    <property type="match status" value="1"/>
</dbReference>
<comment type="caution">
    <text evidence="8">The sequence shown here is derived from an EMBL/GenBank/DDBJ whole genome shotgun (WGS) entry which is preliminary data.</text>
</comment>
<dbReference type="Proteomes" id="UP000571950">
    <property type="component" value="Unassembled WGS sequence"/>
</dbReference>
<dbReference type="InterPro" id="IPR017941">
    <property type="entry name" value="Rieske_2Fe-2S"/>
</dbReference>